<dbReference type="AlphaFoldDB" id="A0A8E2WB65"/>
<evidence type="ECO:0000313" key="2">
    <source>
        <dbReference type="EMBL" id="PWJ88340.1"/>
    </source>
</evidence>
<dbReference type="GeneID" id="61056662"/>
<keyword evidence="1" id="KW-1133">Transmembrane helix</keyword>
<reference evidence="2 3" key="1">
    <citation type="submission" date="2018-05" db="EMBL/GenBank/DDBJ databases">
        <title>Genomic Encyclopedia of Type Strains, Phase IV (KMG-IV): sequencing the most valuable type-strain genomes for metagenomic binning, comparative biology and taxonomic classification.</title>
        <authorList>
            <person name="Goeker M."/>
        </authorList>
    </citation>
    <scope>NUCLEOTIDE SEQUENCE [LARGE SCALE GENOMIC DNA]</scope>
    <source>
        <strain evidence="2 3">DSM 2626</strain>
    </source>
</reference>
<sequence>MIDRFDILLVALLVYFGDKVTGSRLPQQMLNIAILVTLFVLLLLGVARA</sequence>
<gene>
    <name evidence="2" type="ORF">C8D77_11162</name>
</gene>
<protein>
    <submittedName>
        <fullName evidence="2">Uncharacterized protein</fullName>
    </submittedName>
</protein>
<keyword evidence="1" id="KW-0472">Membrane</keyword>
<dbReference type="Proteomes" id="UP000245631">
    <property type="component" value="Unassembled WGS sequence"/>
</dbReference>
<comment type="caution">
    <text evidence="2">The sequence shown here is derived from an EMBL/GenBank/DDBJ whole genome shotgun (WGS) entry which is preliminary data.</text>
</comment>
<organism evidence="2 3">
    <name type="scientific">Rhizobium loti</name>
    <name type="common">Mesorhizobium loti</name>
    <dbReference type="NCBI Taxonomy" id="381"/>
    <lineage>
        <taxon>Bacteria</taxon>
        <taxon>Pseudomonadati</taxon>
        <taxon>Pseudomonadota</taxon>
        <taxon>Alphaproteobacteria</taxon>
        <taxon>Hyphomicrobiales</taxon>
        <taxon>Phyllobacteriaceae</taxon>
        <taxon>Mesorhizobium</taxon>
    </lineage>
</organism>
<accession>A0A8E2WB65</accession>
<evidence type="ECO:0000256" key="1">
    <source>
        <dbReference type="SAM" id="Phobius"/>
    </source>
</evidence>
<feature type="transmembrane region" description="Helical" evidence="1">
    <location>
        <begin position="29"/>
        <end position="47"/>
    </location>
</feature>
<name>A0A8E2WB65_RHILI</name>
<dbReference type="RefSeq" id="WP_170136830.1">
    <property type="nucleotide sequence ID" value="NZ_QGGH01000011.1"/>
</dbReference>
<dbReference type="EMBL" id="QGGH01000011">
    <property type="protein sequence ID" value="PWJ88340.1"/>
    <property type="molecule type" value="Genomic_DNA"/>
</dbReference>
<proteinExistence type="predicted"/>
<evidence type="ECO:0000313" key="3">
    <source>
        <dbReference type="Proteomes" id="UP000245631"/>
    </source>
</evidence>
<keyword evidence="1" id="KW-0812">Transmembrane</keyword>